<evidence type="ECO:0000256" key="1">
    <source>
        <dbReference type="ARBA" id="ARBA00003056"/>
    </source>
</evidence>
<comment type="function">
    <text evidence="1">May be involved in spermatogenesis.</text>
</comment>
<dbReference type="GO" id="GO:0005737">
    <property type="term" value="C:cytoplasm"/>
    <property type="evidence" value="ECO:0007669"/>
    <property type="project" value="UniProtKB-SubCell"/>
</dbReference>
<keyword evidence="6" id="KW-0539">Nucleus</keyword>
<reference evidence="7 8" key="1">
    <citation type="journal article" date="2021" name="Elife">
        <title>Chloroplast acquisition without the gene transfer in kleptoplastic sea slugs, Plakobranchus ocellatus.</title>
        <authorList>
            <person name="Maeda T."/>
            <person name="Takahashi S."/>
            <person name="Yoshida T."/>
            <person name="Shimamura S."/>
            <person name="Takaki Y."/>
            <person name="Nagai Y."/>
            <person name="Toyoda A."/>
            <person name="Suzuki Y."/>
            <person name="Arimoto A."/>
            <person name="Ishii H."/>
            <person name="Satoh N."/>
            <person name="Nishiyama T."/>
            <person name="Hasebe M."/>
            <person name="Maruyama T."/>
            <person name="Minagawa J."/>
            <person name="Obokata J."/>
            <person name="Shigenobu S."/>
        </authorList>
    </citation>
    <scope>NUCLEOTIDE SEQUENCE [LARGE SCALE GENOMIC DNA]</scope>
</reference>
<sequence>MSSLLTTAPLKPRHLELGRLRFDSHSVMSIGFIKKLGAHKLKWHRAIRTGITCRINTAPLKPRHLELGKLRFDSHSVMSIGFIKKLGAHKLKWYRAKTIVSAGKTYEDAMLRALQQREEGNRTGKNASIIFVRDKNEHGQEISGYIDYAHRLATEDITPVFEGKKRFLPRPSDLSFLNWETMSVSGRESPHYKVIAKSMSGMVFRNKKDGKILNPDPFVGGHGDNSSRTIVPTTKYTSVIVFDHYNRRKT</sequence>
<keyword evidence="8" id="KW-1185">Reference proteome</keyword>
<evidence type="ECO:0000256" key="4">
    <source>
        <dbReference type="ARBA" id="ARBA00021436"/>
    </source>
</evidence>
<evidence type="ECO:0000256" key="5">
    <source>
        <dbReference type="ARBA" id="ARBA00022490"/>
    </source>
</evidence>
<accession>A0AAV4A234</accession>
<protein>
    <recommendedName>
        <fullName evidence="4">Cilia- and flagella-associated protein 299</fullName>
    </recommendedName>
</protein>
<comment type="subcellular location">
    <subcellularLocation>
        <location evidence="3">Cytoplasm</location>
    </subcellularLocation>
    <subcellularLocation>
        <location evidence="2">Nucleus</location>
    </subcellularLocation>
</comment>
<dbReference type="Proteomes" id="UP000735302">
    <property type="component" value="Unassembled WGS sequence"/>
</dbReference>
<organism evidence="7 8">
    <name type="scientific">Plakobranchus ocellatus</name>
    <dbReference type="NCBI Taxonomy" id="259542"/>
    <lineage>
        <taxon>Eukaryota</taxon>
        <taxon>Metazoa</taxon>
        <taxon>Spiralia</taxon>
        <taxon>Lophotrochozoa</taxon>
        <taxon>Mollusca</taxon>
        <taxon>Gastropoda</taxon>
        <taxon>Heterobranchia</taxon>
        <taxon>Euthyneura</taxon>
        <taxon>Panpulmonata</taxon>
        <taxon>Sacoglossa</taxon>
        <taxon>Placobranchoidea</taxon>
        <taxon>Plakobranchidae</taxon>
        <taxon>Plakobranchus</taxon>
    </lineage>
</organism>
<dbReference type="Pfam" id="PF14713">
    <property type="entry name" value="DUF4464"/>
    <property type="match status" value="1"/>
</dbReference>
<evidence type="ECO:0000256" key="2">
    <source>
        <dbReference type="ARBA" id="ARBA00004123"/>
    </source>
</evidence>
<evidence type="ECO:0000256" key="3">
    <source>
        <dbReference type="ARBA" id="ARBA00004496"/>
    </source>
</evidence>
<dbReference type="PANTHER" id="PTHR33588">
    <property type="entry name" value="CILIA- AND FLAGELLA-ASSOCIATED PROTEIN 299"/>
    <property type="match status" value="1"/>
</dbReference>
<keyword evidence="5" id="KW-0963">Cytoplasm</keyword>
<evidence type="ECO:0000256" key="6">
    <source>
        <dbReference type="ARBA" id="ARBA00023242"/>
    </source>
</evidence>
<proteinExistence type="predicted"/>
<name>A0AAV4A234_9GAST</name>
<dbReference type="AlphaFoldDB" id="A0AAV4A234"/>
<dbReference type="GO" id="GO:0005634">
    <property type="term" value="C:nucleus"/>
    <property type="evidence" value="ECO:0007669"/>
    <property type="project" value="UniProtKB-SubCell"/>
</dbReference>
<evidence type="ECO:0000313" key="8">
    <source>
        <dbReference type="Proteomes" id="UP000735302"/>
    </source>
</evidence>
<comment type="caution">
    <text evidence="7">The sequence shown here is derived from an EMBL/GenBank/DDBJ whole genome shotgun (WGS) entry which is preliminary data.</text>
</comment>
<gene>
    <name evidence="7" type="ORF">PoB_003179600</name>
</gene>
<evidence type="ECO:0000313" key="7">
    <source>
        <dbReference type="EMBL" id="GFO05291.1"/>
    </source>
</evidence>
<dbReference type="PANTHER" id="PTHR33588:SF1">
    <property type="entry name" value="CILIA- AND FLAGELLA-ASSOCIATED PROTEIN 299"/>
    <property type="match status" value="1"/>
</dbReference>
<dbReference type="EMBL" id="BLXT01003747">
    <property type="protein sequence ID" value="GFO05291.1"/>
    <property type="molecule type" value="Genomic_DNA"/>
</dbReference>
<dbReference type="InterPro" id="IPR027887">
    <property type="entry name" value="DUF4464"/>
</dbReference>